<dbReference type="Proteomes" id="UP000789702">
    <property type="component" value="Unassembled WGS sequence"/>
</dbReference>
<organism evidence="1 2">
    <name type="scientific">Dentiscutata heterogama</name>
    <dbReference type="NCBI Taxonomy" id="1316150"/>
    <lineage>
        <taxon>Eukaryota</taxon>
        <taxon>Fungi</taxon>
        <taxon>Fungi incertae sedis</taxon>
        <taxon>Mucoromycota</taxon>
        <taxon>Glomeromycotina</taxon>
        <taxon>Glomeromycetes</taxon>
        <taxon>Diversisporales</taxon>
        <taxon>Gigasporaceae</taxon>
        <taxon>Dentiscutata</taxon>
    </lineage>
</organism>
<sequence>FYIGFCIVNDFQKGGPSYKSAEAIMNEKLEYFGEKSRPTSSHHGFKAKPLRSNSM</sequence>
<name>A0ACA9Q4N0_9GLOM</name>
<proteinExistence type="predicted"/>
<protein>
    <submittedName>
        <fullName evidence="1">13241_t:CDS:1</fullName>
    </submittedName>
</protein>
<reference evidence="1" key="1">
    <citation type="submission" date="2021-06" db="EMBL/GenBank/DDBJ databases">
        <authorList>
            <person name="Kallberg Y."/>
            <person name="Tangrot J."/>
            <person name="Rosling A."/>
        </authorList>
    </citation>
    <scope>NUCLEOTIDE SEQUENCE</scope>
    <source>
        <strain evidence="1">IL203A</strain>
    </source>
</reference>
<feature type="non-terminal residue" evidence="1">
    <location>
        <position position="1"/>
    </location>
</feature>
<evidence type="ECO:0000313" key="1">
    <source>
        <dbReference type="EMBL" id="CAG8732979.1"/>
    </source>
</evidence>
<keyword evidence="2" id="KW-1185">Reference proteome</keyword>
<gene>
    <name evidence="1" type="ORF">DHETER_LOCUS13553</name>
</gene>
<dbReference type="EMBL" id="CAJVPU010037655">
    <property type="protein sequence ID" value="CAG8732979.1"/>
    <property type="molecule type" value="Genomic_DNA"/>
</dbReference>
<comment type="caution">
    <text evidence="1">The sequence shown here is derived from an EMBL/GenBank/DDBJ whole genome shotgun (WGS) entry which is preliminary data.</text>
</comment>
<accession>A0ACA9Q4N0</accession>
<evidence type="ECO:0000313" key="2">
    <source>
        <dbReference type="Proteomes" id="UP000789702"/>
    </source>
</evidence>